<sequence>MYCPKCGKEVQNDDIFCRSCGNRIQVEANDISQSASSPNTNNNMNQASRYNQLSSEEQEFRTFIGRNADFYLKKWKLRDKGWNWAACFCGFLWLVYRKMYLNLLIVFLVHILLILIGLVIITYSSSEAISDLLRKFFPFAIFSISLFVIPLVMGFFGNRMYYSHAKGKIEHVKSKILNEAEREKRIRQQGGIGVVGLLLTVFITMVIVVLGEILDILEMLM</sequence>
<dbReference type="Proteomes" id="UP000293142">
    <property type="component" value="Unassembled WGS sequence"/>
</dbReference>
<accession>A0A4Q9DEC4</accession>
<dbReference type="AlphaFoldDB" id="A0A4Q9DEC4"/>
<dbReference type="RefSeq" id="WP_131018300.1">
    <property type="nucleotide sequence ID" value="NZ_SIRE01000036.1"/>
</dbReference>
<keyword evidence="4" id="KW-1185">Reference proteome</keyword>
<reference evidence="3 4" key="1">
    <citation type="submission" date="2019-02" db="EMBL/GenBank/DDBJ databases">
        <title>Paenibacillus sp. nov., isolated from surface-sterilized tissue of Thalictrum simplex L.</title>
        <authorList>
            <person name="Tuo L."/>
        </authorList>
    </citation>
    <scope>NUCLEOTIDE SEQUENCE [LARGE SCALE GENOMIC DNA]</scope>
    <source>
        <strain evidence="3 4">N2SHLJ1</strain>
    </source>
</reference>
<dbReference type="Pfam" id="PF10947">
    <property type="entry name" value="DUF2628"/>
    <property type="match status" value="1"/>
</dbReference>
<keyword evidence="1" id="KW-0812">Transmembrane</keyword>
<dbReference type="InterPro" id="IPR024399">
    <property type="entry name" value="DUF2628"/>
</dbReference>
<dbReference type="InterPro" id="IPR026870">
    <property type="entry name" value="Zinc_ribbon_dom"/>
</dbReference>
<feature type="domain" description="Zinc-ribbon" evidence="2">
    <location>
        <begin position="2"/>
        <end position="23"/>
    </location>
</feature>
<dbReference type="EMBL" id="SIRE01000036">
    <property type="protein sequence ID" value="TBL69839.1"/>
    <property type="molecule type" value="Genomic_DNA"/>
</dbReference>
<feature type="transmembrane region" description="Helical" evidence="1">
    <location>
        <begin position="192"/>
        <end position="214"/>
    </location>
</feature>
<evidence type="ECO:0000313" key="3">
    <source>
        <dbReference type="EMBL" id="TBL69839.1"/>
    </source>
</evidence>
<comment type="caution">
    <text evidence="3">The sequence shown here is derived from an EMBL/GenBank/DDBJ whole genome shotgun (WGS) entry which is preliminary data.</text>
</comment>
<feature type="transmembrane region" description="Helical" evidence="1">
    <location>
        <begin position="136"/>
        <end position="156"/>
    </location>
</feature>
<proteinExistence type="predicted"/>
<feature type="transmembrane region" description="Helical" evidence="1">
    <location>
        <begin position="103"/>
        <end position="124"/>
    </location>
</feature>
<gene>
    <name evidence="3" type="ORF">EYB31_35035</name>
</gene>
<evidence type="ECO:0000259" key="2">
    <source>
        <dbReference type="Pfam" id="PF13240"/>
    </source>
</evidence>
<protein>
    <submittedName>
        <fullName evidence="3">DUF2628 domain-containing protein</fullName>
    </submittedName>
</protein>
<dbReference type="OrthoDB" id="153483at2"/>
<keyword evidence="1" id="KW-1133">Transmembrane helix</keyword>
<dbReference type="Pfam" id="PF13240">
    <property type="entry name" value="Zn_Ribbon_1"/>
    <property type="match status" value="1"/>
</dbReference>
<name>A0A4Q9DEC4_9BACL</name>
<evidence type="ECO:0000313" key="4">
    <source>
        <dbReference type="Proteomes" id="UP000293142"/>
    </source>
</evidence>
<keyword evidence="1" id="KW-0472">Membrane</keyword>
<evidence type="ECO:0000256" key="1">
    <source>
        <dbReference type="SAM" id="Phobius"/>
    </source>
</evidence>
<organism evidence="3 4">
    <name type="scientific">Paenibacillus thalictri</name>
    <dbReference type="NCBI Taxonomy" id="2527873"/>
    <lineage>
        <taxon>Bacteria</taxon>
        <taxon>Bacillati</taxon>
        <taxon>Bacillota</taxon>
        <taxon>Bacilli</taxon>
        <taxon>Bacillales</taxon>
        <taxon>Paenibacillaceae</taxon>
        <taxon>Paenibacillus</taxon>
    </lineage>
</organism>